<keyword evidence="4" id="KW-1185">Reference proteome</keyword>
<sequence length="52" mass="5921">MCSDKPETGRCRAAFQKYFFNAEKQSCEMFIWGGCGGNVPFETKLECEKTCL</sequence>
<protein>
    <submittedName>
        <fullName evidence="3">Proteinase inhibitor I2, Kunitz</fullName>
    </submittedName>
</protein>
<dbReference type="GO" id="GO:0005615">
    <property type="term" value="C:extracellular space"/>
    <property type="evidence" value="ECO:0007669"/>
    <property type="project" value="TreeGrafter"/>
</dbReference>
<evidence type="ECO:0000256" key="1">
    <source>
        <dbReference type="ARBA" id="ARBA00023157"/>
    </source>
</evidence>
<name>A0A7U8C6W2_NEPCE</name>
<dbReference type="Proteomes" id="UP000002171">
    <property type="component" value="Unassembled WGS sequence"/>
</dbReference>
<gene>
    <name evidence="3" type="ORF">MED92_06113</name>
</gene>
<proteinExistence type="predicted"/>
<dbReference type="CDD" id="cd00109">
    <property type="entry name" value="Kunitz-type"/>
    <property type="match status" value="1"/>
</dbReference>
<dbReference type="AlphaFoldDB" id="A0A7U8C6W2"/>
<dbReference type="GO" id="GO:0004867">
    <property type="term" value="F:serine-type endopeptidase inhibitor activity"/>
    <property type="evidence" value="ECO:0007669"/>
    <property type="project" value="InterPro"/>
</dbReference>
<dbReference type="Pfam" id="PF00014">
    <property type="entry name" value="Kunitz_BPTI"/>
    <property type="match status" value="1"/>
</dbReference>
<dbReference type="SMART" id="SM00131">
    <property type="entry name" value="KU"/>
    <property type="match status" value="1"/>
</dbReference>
<comment type="caution">
    <text evidence="3">The sequence shown here is derived from an EMBL/GenBank/DDBJ whole genome shotgun (WGS) entry which is preliminary data.</text>
</comment>
<evidence type="ECO:0000313" key="4">
    <source>
        <dbReference type="Proteomes" id="UP000002171"/>
    </source>
</evidence>
<dbReference type="EMBL" id="AAOW01000002">
    <property type="protein sequence ID" value="EAR62670.1"/>
    <property type="molecule type" value="Genomic_DNA"/>
</dbReference>
<dbReference type="PANTHER" id="PTHR10083">
    <property type="entry name" value="KUNITZ-TYPE PROTEASE INHIBITOR-RELATED"/>
    <property type="match status" value="1"/>
</dbReference>
<accession>A0A7U8C6W2</accession>
<reference evidence="3 4" key="1">
    <citation type="submission" date="2006-02" db="EMBL/GenBank/DDBJ databases">
        <authorList>
            <person name="Pinhassi J."/>
            <person name="Pedros-Alio C."/>
            <person name="Ferriera S."/>
            <person name="Johnson J."/>
            <person name="Kravitz S."/>
            <person name="Halpern A."/>
            <person name="Remington K."/>
            <person name="Beeson K."/>
            <person name="Tran B."/>
            <person name="Rogers Y.-H."/>
            <person name="Friedman R."/>
            <person name="Venter J.C."/>
        </authorList>
    </citation>
    <scope>NUCLEOTIDE SEQUENCE [LARGE SCALE GENOMIC DNA]</scope>
    <source>
        <strain evidence="3 4">MED92</strain>
    </source>
</reference>
<organism evidence="3 4">
    <name type="scientific">Neptuniibacter caesariensis</name>
    <dbReference type="NCBI Taxonomy" id="207954"/>
    <lineage>
        <taxon>Bacteria</taxon>
        <taxon>Pseudomonadati</taxon>
        <taxon>Pseudomonadota</taxon>
        <taxon>Gammaproteobacteria</taxon>
        <taxon>Oceanospirillales</taxon>
        <taxon>Oceanospirillaceae</taxon>
        <taxon>Neptuniibacter</taxon>
    </lineage>
</organism>
<dbReference type="SUPFAM" id="SSF57362">
    <property type="entry name" value="BPTI-like"/>
    <property type="match status" value="1"/>
</dbReference>
<keyword evidence="1" id="KW-1015">Disulfide bond</keyword>
<dbReference type="Gene3D" id="4.10.410.10">
    <property type="entry name" value="Pancreatic trypsin inhibitor Kunitz domain"/>
    <property type="match status" value="1"/>
</dbReference>
<feature type="domain" description="BPTI/Kunitz inhibitor" evidence="2">
    <location>
        <begin position="2"/>
        <end position="51"/>
    </location>
</feature>
<dbReference type="InterPro" id="IPR050098">
    <property type="entry name" value="TFPI/VKTCI-like"/>
</dbReference>
<evidence type="ECO:0000313" key="3">
    <source>
        <dbReference type="EMBL" id="EAR62670.1"/>
    </source>
</evidence>
<dbReference type="InterPro" id="IPR002223">
    <property type="entry name" value="Kunitz_BPTI"/>
</dbReference>
<dbReference type="PROSITE" id="PS50279">
    <property type="entry name" value="BPTI_KUNITZ_2"/>
    <property type="match status" value="1"/>
</dbReference>
<dbReference type="PANTHER" id="PTHR10083:SF374">
    <property type="entry name" value="BPTI_KUNITZ INHIBITOR DOMAIN-CONTAINING PROTEIN"/>
    <property type="match status" value="1"/>
</dbReference>
<evidence type="ECO:0000259" key="2">
    <source>
        <dbReference type="PROSITE" id="PS50279"/>
    </source>
</evidence>
<dbReference type="InterPro" id="IPR036880">
    <property type="entry name" value="Kunitz_BPTI_sf"/>
</dbReference>